<evidence type="ECO:0000313" key="9">
    <source>
        <dbReference type="Proteomes" id="UP000255234"/>
    </source>
</evidence>
<feature type="domain" description="Probable transposase IS891/IS1136/IS1341" evidence="6">
    <location>
        <begin position="59"/>
        <end position="164"/>
    </location>
</feature>
<name>A0A378NW50_9FIRM</name>
<feature type="domain" description="Cas12f1-like TNB" evidence="7">
    <location>
        <begin position="175"/>
        <end position="243"/>
    </location>
</feature>
<dbReference type="GO" id="GO:0006310">
    <property type="term" value="P:DNA recombination"/>
    <property type="evidence" value="ECO:0007669"/>
    <property type="project" value="UniProtKB-KW"/>
</dbReference>
<proteinExistence type="inferred from homology"/>
<dbReference type="Pfam" id="PF07282">
    <property type="entry name" value="Cas12f1-like_TNB"/>
    <property type="match status" value="1"/>
</dbReference>
<comment type="similarity">
    <text evidence="1">In the C-terminal section; belongs to the transposase 35 family.</text>
</comment>
<dbReference type="PANTHER" id="PTHR30405">
    <property type="entry name" value="TRANSPOSASE"/>
    <property type="match status" value="1"/>
</dbReference>
<evidence type="ECO:0000256" key="1">
    <source>
        <dbReference type="ARBA" id="ARBA00008761"/>
    </source>
</evidence>
<reference evidence="8 9" key="1">
    <citation type="submission" date="2018-06" db="EMBL/GenBank/DDBJ databases">
        <authorList>
            <consortium name="Pathogen Informatics"/>
            <person name="Doyle S."/>
        </authorList>
    </citation>
    <scope>NUCLEOTIDE SEQUENCE [LARGE SCALE GENOMIC DNA]</scope>
    <source>
        <strain evidence="8 9">NCTC10571</strain>
    </source>
</reference>
<dbReference type="NCBIfam" id="TIGR01766">
    <property type="entry name" value="IS200/IS605 family accessory protein TnpB-like domain"/>
    <property type="match status" value="1"/>
</dbReference>
<dbReference type="AlphaFoldDB" id="A0A378NW50"/>
<keyword evidence="5" id="KW-0233">DNA recombination</keyword>
<dbReference type="InterPro" id="IPR051399">
    <property type="entry name" value="RNA-guided_DNA_endo/Transpos"/>
</dbReference>
<dbReference type="EMBL" id="UGPP01000001">
    <property type="protein sequence ID" value="STY72147.1"/>
    <property type="molecule type" value="Genomic_DNA"/>
</dbReference>
<dbReference type="GO" id="GO:0003677">
    <property type="term" value="F:DNA binding"/>
    <property type="evidence" value="ECO:0007669"/>
    <property type="project" value="UniProtKB-KW"/>
</dbReference>
<dbReference type="Pfam" id="PF01385">
    <property type="entry name" value="OrfB_IS605"/>
    <property type="match status" value="1"/>
</dbReference>
<dbReference type="Proteomes" id="UP000255234">
    <property type="component" value="Unassembled WGS sequence"/>
</dbReference>
<comment type="similarity">
    <text evidence="2">In the N-terminal section; belongs to the transposase 2 family.</text>
</comment>
<gene>
    <name evidence="8" type="ORF">NCTC10571_02338</name>
</gene>
<dbReference type="RefSeq" id="WP_115152214.1">
    <property type="nucleotide sequence ID" value="NZ_UGPP01000001.1"/>
</dbReference>
<evidence type="ECO:0000256" key="4">
    <source>
        <dbReference type="ARBA" id="ARBA00023125"/>
    </source>
</evidence>
<keyword evidence="3" id="KW-0815">Transposition</keyword>
<evidence type="ECO:0000256" key="2">
    <source>
        <dbReference type="ARBA" id="ARBA00011044"/>
    </source>
</evidence>
<accession>A0A378NW50</accession>
<keyword evidence="4" id="KW-0238">DNA-binding</keyword>
<evidence type="ECO:0000256" key="3">
    <source>
        <dbReference type="ARBA" id="ARBA00022578"/>
    </source>
</evidence>
<dbReference type="PANTHER" id="PTHR30405:SF25">
    <property type="entry name" value="RNA-GUIDED DNA ENDONUCLEASE INSQ-RELATED"/>
    <property type="match status" value="1"/>
</dbReference>
<evidence type="ECO:0000313" key="8">
    <source>
        <dbReference type="EMBL" id="STY72147.1"/>
    </source>
</evidence>
<dbReference type="InterPro" id="IPR010095">
    <property type="entry name" value="Cas12f1-like_TNB"/>
</dbReference>
<evidence type="ECO:0000259" key="7">
    <source>
        <dbReference type="Pfam" id="PF07282"/>
    </source>
</evidence>
<organism evidence="8 9">
    <name type="scientific">Megamonas hypermegale</name>
    <dbReference type="NCBI Taxonomy" id="158847"/>
    <lineage>
        <taxon>Bacteria</taxon>
        <taxon>Bacillati</taxon>
        <taxon>Bacillota</taxon>
        <taxon>Negativicutes</taxon>
        <taxon>Selenomonadales</taxon>
        <taxon>Selenomonadaceae</taxon>
        <taxon>Megamonas</taxon>
    </lineage>
</organism>
<dbReference type="InterPro" id="IPR001959">
    <property type="entry name" value="Transposase"/>
</dbReference>
<evidence type="ECO:0000256" key="5">
    <source>
        <dbReference type="ARBA" id="ARBA00023172"/>
    </source>
</evidence>
<protein>
    <submittedName>
        <fullName evidence="8">Transposase, IS605 OrfB family</fullName>
    </submittedName>
</protein>
<dbReference type="GO" id="GO:0032196">
    <property type="term" value="P:transposition"/>
    <property type="evidence" value="ECO:0007669"/>
    <property type="project" value="UniProtKB-KW"/>
</dbReference>
<evidence type="ECO:0000259" key="6">
    <source>
        <dbReference type="Pfam" id="PF01385"/>
    </source>
</evidence>
<dbReference type="NCBIfam" id="NF040570">
    <property type="entry name" value="guided_TnpB"/>
    <property type="match status" value="1"/>
</dbReference>
<sequence>MKTYCFKLYKAKRNKKLHKVINIAGIIYNHCIALHKRYYRLFKKSLNIYKLQKHLTKLKNLARTGKSVGYDFGLKQFLTASDNEDIKAPLFFKQNANDIKKANRILSRKKRGSNHRRLAKIALARLHKKIANQRKDFQFKLANAICSEYALICIEDLNIKGMQKRWGRKISDYGFSEFIKILEYKAREIGSIVQKIDRYYPSSQICHVCGTKNPETKNLAVREWICAKCKTNHDRDRNAAINIWKVGASTFFGEI</sequence>